<protein>
    <recommendedName>
        <fullName evidence="4">Major facilitator superfamily (MFS) profile domain-containing protein</fullName>
    </recommendedName>
</protein>
<evidence type="ECO:0000313" key="3">
    <source>
        <dbReference type="Proteomes" id="UP000093053"/>
    </source>
</evidence>
<accession>A0A1B2HDG3</accession>
<dbReference type="EMBL" id="CP016793">
    <property type="protein sequence ID" value="ANZ35765.1"/>
    <property type="molecule type" value="Genomic_DNA"/>
</dbReference>
<dbReference type="AlphaFoldDB" id="A0A1B2HDG3"/>
<name>A0A1B2HDG3_9PSEU</name>
<dbReference type="SUPFAM" id="SSF103473">
    <property type="entry name" value="MFS general substrate transporter"/>
    <property type="match status" value="1"/>
</dbReference>
<dbReference type="InterPro" id="IPR036259">
    <property type="entry name" value="MFS_trans_sf"/>
</dbReference>
<gene>
    <name evidence="2" type="ORF">BBK82_06380</name>
</gene>
<keyword evidence="1" id="KW-1133">Transmembrane helix</keyword>
<keyword evidence="1" id="KW-0472">Membrane</keyword>
<evidence type="ECO:0000313" key="2">
    <source>
        <dbReference type="EMBL" id="ANZ35765.1"/>
    </source>
</evidence>
<organism evidence="2 3">
    <name type="scientific">Lentzea guizhouensis</name>
    <dbReference type="NCBI Taxonomy" id="1586287"/>
    <lineage>
        <taxon>Bacteria</taxon>
        <taxon>Bacillati</taxon>
        <taxon>Actinomycetota</taxon>
        <taxon>Actinomycetes</taxon>
        <taxon>Pseudonocardiales</taxon>
        <taxon>Pseudonocardiaceae</taxon>
        <taxon>Lentzea</taxon>
    </lineage>
</organism>
<keyword evidence="3" id="KW-1185">Reference proteome</keyword>
<feature type="transmembrane region" description="Helical" evidence="1">
    <location>
        <begin position="67"/>
        <end position="89"/>
    </location>
</feature>
<evidence type="ECO:0000256" key="1">
    <source>
        <dbReference type="SAM" id="Phobius"/>
    </source>
</evidence>
<proteinExistence type="predicted"/>
<sequence length="124" mass="12315">MFFLAFAAALGTSTSYPLYPAVAAVADSLGTQLTAVGLALAAGPAGYLAGLGLLVPLVDRFPPARVLAAQFAVLALVLAASAVAGNVVLAAHRCGRACSAVARASARWRAASHRRTAAPPSSAS</sequence>
<dbReference type="KEGG" id="led:BBK82_06380"/>
<evidence type="ECO:0008006" key="4">
    <source>
        <dbReference type="Google" id="ProtNLM"/>
    </source>
</evidence>
<dbReference type="STRING" id="1586287.BBK82_06380"/>
<feature type="transmembrane region" description="Helical" evidence="1">
    <location>
        <begin position="33"/>
        <end position="55"/>
    </location>
</feature>
<reference evidence="2 3" key="1">
    <citation type="submission" date="2016-07" db="EMBL/GenBank/DDBJ databases">
        <title>Complete genome sequence of the Lentzea guizhouensis DHS C013.</title>
        <authorList>
            <person name="Cao C."/>
        </authorList>
    </citation>
    <scope>NUCLEOTIDE SEQUENCE [LARGE SCALE GENOMIC DNA]</scope>
    <source>
        <strain evidence="2 3">DHS C013</strain>
    </source>
</reference>
<dbReference type="Gene3D" id="1.20.1250.20">
    <property type="entry name" value="MFS general substrate transporter like domains"/>
    <property type="match status" value="1"/>
</dbReference>
<keyword evidence="1" id="KW-0812">Transmembrane</keyword>
<dbReference type="Proteomes" id="UP000093053">
    <property type="component" value="Chromosome"/>
</dbReference>